<dbReference type="InterPro" id="IPR057325">
    <property type="entry name" value="DeaD_dimer"/>
</dbReference>
<dbReference type="FunFam" id="3.30.70.330:FF:000068">
    <property type="entry name" value="ATP-dependent RNA helicase DeaD"/>
    <property type="match status" value="1"/>
</dbReference>
<keyword evidence="7 10" id="KW-0694">RNA-binding</keyword>
<dbReference type="InterPro" id="IPR001650">
    <property type="entry name" value="Helicase_C-like"/>
</dbReference>
<dbReference type="PROSITE" id="PS51195">
    <property type="entry name" value="Q_MOTIF"/>
    <property type="match status" value="1"/>
</dbReference>
<evidence type="ECO:0000256" key="9">
    <source>
        <dbReference type="ARBA" id="ARBA00047984"/>
    </source>
</evidence>
<accession>A0A7W4Z5C2</accession>
<evidence type="ECO:0000313" key="16">
    <source>
        <dbReference type="EMBL" id="MBB3045781.1"/>
    </source>
</evidence>
<evidence type="ECO:0000256" key="5">
    <source>
        <dbReference type="ARBA" id="ARBA00022806"/>
    </source>
</evidence>
<dbReference type="PROSITE" id="PS51194">
    <property type="entry name" value="HELICASE_CTER"/>
    <property type="match status" value="1"/>
</dbReference>
<dbReference type="PANTHER" id="PTHR47963">
    <property type="entry name" value="DEAD-BOX ATP-DEPENDENT RNA HELICASE 47, MITOCHONDRIAL"/>
    <property type="match status" value="1"/>
</dbReference>
<comment type="function">
    <text evidence="10">DEAD-box RNA helicase involved in various cellular processes at low temperature, including ribosome biogenesis, mRNA degradation and translation initiation.</text>
</comment>
<feature type="region of interest" description="Disordered" evidence="12">
    <location>
        <begin position="537"/>
        <end position="594"/>
    </location>
</feature>
<keyword evidence="5 10" id="KW-0347">Helicase</keyword>
<dbReference type="Gene3D" id="3.40.50.300">
    <property type="entry name" value="P-loop containing nucleotide triphosphate hydrolases"/>
    <property type="match status" value="2"/>
</dbReference>
<dbReference type="InterPro" id="IPR011545">
    <property type="entry name" value="DEAD/DEAH_box_helicase_dom"/>
</dbReference>
<dbReference type="InterPro" id="IPR044742">
    <property type="entry name" value="DEAD/DEAH_RhlB"/>
</dbReference>
<feature type="short sequence motif" description="Q motif" evidence="11">
    <location>
        <begin position="7"/>
        <end position="35"/>
    </location>
</feature>
<keyword evidence="8 10" id="KW-0346">Stress response</keyword>
<keyword evidence="3 10" id="KW-0547">Nucleotide-binding</keyword>
<feature type="compositionally biased region" description="Basic residues" evidence="12">
    <location>
        <begin position="548"/>
        <end position="559"/>
    </location>
</feature>
<evidence type="ECO:0000256" key="7">
    <source>
        <dbReference type="ARBA" id="ARBA00022884"/>
    </source>
</evidence>
<dbReference type="AlphaFoldDB" id="A0A7W4Z5C2"/>
<dbReference type="InterPro" id="IPR027417">
    <property type="entry name" value="P-loop_NTPase"/>
</dbReference>
<dbReference type="RefSeq" id="WP_183408509.1">
    <property type="nucleotide sequence ID" value="NZ_JACHWY010000001.1"/>
</dbReference>
<feature type="domain" description="Helicase ATP-binding" evidence="13">
    <location>
        <begin position="38"/>
        <end position="209"/>
    </location>
</feature>
<comment type="caution">
    <text evidence="16">The sequence shown here is derived from an EMBL/GenBank/DDBJ whole genome shotgun (WGS) entry which is preliminary data.</text>
</comment>
<organism evidence="16 17">
    <name type="scientific">Litorivivens lipolytica</name>
    <dbReference type="NCBI Taxonomy" id="1524264"/>
    <lineage>
        <taxon>Bacteria</taxon>
        <taxon>Pseudomonadati</taxon>
        <taxon>Pseudomonadota</taxon>
        <taxon>Gammaproteobacteria</taxon>
        <taxon>Litorivivens</taxon>
    </lineage>
</organism>
<dbReference type="InterPro" id="IPR014014">
    <property type="entry name" value="RNA_helicase_DEAD_Q_motif"/>
</dbReference>
<keyword evidence="6 10" id="KW-0067">ATP-binding</keyword>
<dbReference type="GO" id="GO:0003724">
    <property type="term" value="F:RNA helicase activity"/>
    <property type="evidence" value="ECO:0007669"/>
    <property type="project" value="UniProtKB-UniRule"/>
</dbReference>
<proteinExistence type="inferred from homology"/>
<dbReference type="InterPro" id="IPR012677">
    <property type="entry name" value="Nucleotide-bd_a/b_plait_sf"/>
</dbReference>
<dbReference type="GO" id="GO:0033592">
    <property type="term" value="F:RNA strand annealing activity"/>
    <property type="evidence" value="ECO:0007669"/>
    <property type="project" value="TreeGrafter"/>
</dbReference>
<sequence>MTQSAPATFADLGLPANLLEALSQVGYEQPSPIQAQAIPSLLQGKDLLGTAQTGTGKTAAFALPVLANINVSVRKPQALILAPTRELAIQVAEACKTYASKLPGFRVLPVYGGQGMGMQLKALREGVHVIVGTPGRVMDHLRRGTLSLDALQTVVLDEADEMLRMGFIDDVTWILDQTPEQRQVALFSATMPPPIRKITKQYLNEPVTVAIEPEERTVARIEQWAWQVSGTNKLDALTRILEVEDFDGVIMFVRTKNQTVELAEKLEARGYRTGAINGDMTQQLRERTIEHLKTERIDIVVATDVAARGIDVARITHVINFDIPYDAEAYTHRIGRTGRAGRSGKAILFVAPREKRMLKTIERVTGQSVNWLELPTREAVNLKRIDEFKNIISSTLESEDLTFFCDLLDSYLEESGADPARVAAALAFMAQRDRSIIPPPARKEREFEGKSKPVLHEPTLAPEDVAMETFRMAVGKQHNVTKGDIVGAIANEAGIENRYIGKIRIFQDYSIIELPDGMPNDLLAHLRKVRVRQQPMMLERAGDEKPKRGPKKPGPKKPGGKSAAGKKAGAKKTGKSNDAGPKKPSGGPRKRPKP</sequence>
<keyword evidence="2 10" id="KW-0963">Cytoplasm</keyword>
<dbReference type="GO" id="GO:0005840">
    <property type="term" value="C:ribosome"/>
    <property type="evidence" value="ECO:0007669"/>
    <property type="project" value="TreeGrafter"/>
</dbReference>
<dbReference type="Pfam" id="PF03880">
    <property type="entry name" value="DbpA"/>
    <property type="match status" value="1"/>
</dbReference>
<evidence type="ECO:0000256" key="8">
    <source>
        <dbReference type="ARBA" id="ARBA00023016"/>
    </source>
</evidence>
<dbReference type="EMBL" id="JACHWY010000001">
    <property type="protein sequence ID" value="MBB3045781.1"/>
    <property type="molecule type" value="Genomic_DNA"/>
</dbReference>
<evidence type="ECO:0000256" key="3">
    <source>
        <dbReference type="ARBA" id="ARBA00022741"/>
    </source>
</evidence>
<dbReference type="HAMAP" id="MF_00964">
    <property type="entry name" value="DEAD_helicase_DeaD"/>
    <property type="match status" value="1"/>
</dbReference>
<reference evidence="16 17" key="1">
    <citation type="submission" date="2020-08" db="EMBL/GenBank/DDBJ databases">
        <title>Genomic Encyclopedia of Type Strains, Phase III (KMG-III): the genomes of soil and plant-associated and newly described type strains.</title>
        <authorList>
            <person name="Whitman W."/>
        </authorList>
    </citation>
    <scope>NUCLEOTIDE SEQUENCE [LARGE SCALE GENOMIC DNA]</scope>
    <source>
        <strain evidence="16 17">CECT 8654</strain>
    </source>
</reference>
<feature type="domain" description="DEAD-box RNA helicase Q" evidence="15">
    <location>
        <begin position="7"/>
        <end position="35"/>
    </location>
</feature>
<comment type="subcellular location">
    <subcellularLocation>
        <location evidence="1 10">Cytoplasm</location>
    </subcellularLocation>
</comment>
<evidence type="ECO:0000256" key="11">
    <source>
        <dbReference type="PROSITE-ProRule" id="PRU00552"/>
    </source>
</evidence>
<dbReference type="CDD" id="cd00268">
    <property type="entry name" value="DEADc"/>
    <property type="match status" value="1"/>
</dbReference>
<dbReference type="Pfam" id="PF00271">
    <property type="entry name" value="Helicase_C"/>
    <property type="match status" value="1"/>
</dbReference>
<dbReference type="InterPro" id="IPR005580">
    <property type="entry name" value="DbpA/CsdA_RNA-bd_dom"/>
</dbReference>
<evidence type="ECO:0000259" key="14">
    <source>
        <dbReference type="PROSITE" id="PS51194"/>
    </source>
</evidence>
<dbReference type="GO" id="GO:0005524">
    <property type="term" value="F:ATP binding"/>
    <property type="evidence" value="ECO:0007669"/>
    <property type="project" value="UniProtKB-UniRule"/>
</dbReference>
<dbReference type="GO" id="GO:0000027">
    <property type="term" value="P:ribosomal large subunit assembly"/>
    <property type="evidence" value="ECO:0007669"/>
    <property type="project" value="UniProtKB-UniRule"/>
</dbReference>
<evidence type="ECO:0000256" key="4">
    <source>
        <dbReference type="ARBA" id="ARBA00022801"/>
    </source>
</evidence>
<feature type="domain" description="Helicase C-terminal" evidence="14">
    <location>
        <begin position="233"/>
        <end position="380"/>
    </location>
</feature>
<dbReference type="GO" id="GO:0005829">
    <property type="term" value="C:cytosol"/>
    <property type="evidence" value="ECO:0007669"/>
    <property type="project" value="TreeGrafter"/>
</dbReference>
<dbReference type="InterPro" id="IPR014001">
    <property type="entry name" value="Helicase_ATP-bd"/>
</dbReference>
<evidence type="ECO:0000256" key="6">
    <source>
        <dbReference type="ARBA" id="ARBA00022840"/>
    </source>
</evidence>
<dbReference type="PROSITE" id="PS51192">
    <property type="entry name" value="HELICASE_ATP_BIND_1"/>
    <property type="match status" value="1"/>
</dbReference>
<dbReference type="CDD" id="cd18787">
    <property type="entry name" value="SF2_C_DEAD"/>
    <property type="match status" value="1"/>
</dbReference>
<dbReference type="Proteomes" id="UP000537130">
    <property type="component" value="Unassembled WGS sequence"/>
</dbReference>
<dbReference type="PROSITE" id="PS00039">
    <property type="entry name" value="DEAD_ATP_HELICASE"/>
    <property type="match status" value="1"/>
</dbReference>
<comment type="similarity">
    <text evidence="10">Belongs to the DEAD box helicase family. DeaD/CsdA subfamily.</text>
</comment>
<dbReference type="PANTHER" id="PTHR47963:SF8">
    <property type="entry name" value="ATP-DEPENDENT RNA HELICASE DEAD"/>
    <property type="match status" value="1"/>
</dbReference>
<dbReference type="GO" id="GO:0016787">
    <property type="term" value="F:hydrolase activity"/>
    <property type="evidence" value="ECO:0007669"/>
    <property type="project" value="UniProtKB-KW"/>
</dbReference>
<dbReference type="InterPro" id="IPR028618">
    <property type="entry name" value="DEAD_helicase_DeaD"/>
</dbReference>
<dbReference type="EC" id="3.6.4.13" evidence="10"/>
<dbReference type="FunFam" id="3.40.50.300:FF:000108">
    <property type="entry name" value="ATP-dependent RNA helicase RhlE"/>
    <property type="match status" value="1"/>
</dbReference>
<evidence type="ECO:0000259" key="15">
    <source>
        <dbReference type="PROSITE" id="PS51195"/>
    </source>
</evidence>
<dbReference type="InterPro" id="IPR050547">
    <property type="entry name" value="DEAD_box_RNA_helicases"/>
</dbReference>
<protein>
    <recommendedName>
        <fullName evidence="10">ATP-dependent RNA helicase DeaD</fullName>
        <ecNumber evidence="10">3.6.4.13</ecNumber>
    </recommendedName>
    <alternativeName>
        <fullName evidence="10">Cold-shock DEAD box protein A</fullName>
    </alternativeName>
</protein>
<dbReference type="CDD" id="cd12499">
    <property type="entry name" value="RRM_EcCsdA_like"/>
    <property type="match status" value="1"/>
</dbReference>
<evidence type="ECO:0000256" key="10">
    <source>
        <dbReference type="HAMAP-Rule" id="MF_00964"/>
    </source>
</evidence>
<dbReference type="GO" id="GO:0070417">
    <property type="term" value="P:cellular response to cold"/>
    <property type="evidence" value="ECO:0007669"/>
    <property type="project" value="InterPro"/>
</dbReference>
<dbReference type="Pfam" id="PF00270">
    <property type="entry name" value="DEAD"/>
    <property type="match status" value="1"/>
</dbReference>
<comment type="catalytic activity">
    <reaction evidence="9 10">
        <text>ATP + H2O = ADP + phosphate + H(+)</text>
        <dbReference type="Rhea" id="RHEA:13065"/>
        <dbReference type="ChEBI" id="CHEBI:15377"/>
        <dbReference type="ChEBI" id="CHEBI:15378"/>
        <dbReference type="ChEBI" id="CHEBI:30616"/>
        <dbReference type="ChEBI" id="CHEBI:43474"/>
        <dbReference type="ChEBI" id="CHEBI:456216"/>
        <dbReference type="EC" id="3.6.4.13"/>
    </reaction>
</comment>
<dbReference type="SUPFAM" id="SSF52540">
    <property type="entry name" value="P-loop containing nucleoside triphosphate hydrolases"/>
    <property type="match status" value="1"/>
</dbReference>
<dbReference type="Gene3D" id="3.30.70.330">
    <property type="match status" value="1"/>
</dbReference>
<dbReference type="SMART" id="SM00490">
    <property type="entry name" value="HELICc"/>
    <property type="match status" value="1"/>
</dbReference>
<evidence type="ECO:0000256" key="12">
    <source>
        <dbReference type="SAM" id="MobiDB-lite"/>
    </source>
</evidence>
<name>A0A7W4Z5C2_9GAMM</name>
<dbReference type="Pfam" id="PF25399">
    <property type="entry name" value="DeaD_dimer"/>
    <property type="match status" value="1"/>
</dbReference>
<evidence type="ECO:0000256" key="2">
    <source>
        <dbReference type="ARBA" id="ARBA00022490"/>
    </source>
</evidence>
<gene>
    <name evidence="10" type="primary">deaD</name>
    <name evidence="10" type="synonym">csdA</name>
    <name evidence="16" type="ORF">FHR99_000017</name>
</gene>
<dbReference type="SMART" id="SM00487">
    <property type="entry name" value="DEXDc"/>
    <property type="match status" value="1"/>
</dbReference>
<keyword evidence="4 10" id="KW-0378">Hydrolase</keyword>
<evidence type="ECO:0000256" key="1">
    <source>
        <dbReference type="ARBA" id="ARBA00004496"/>
    </source>
</evidence>
<evidence type="ECO:0000259" key="13">
    <source>
        <dbReference type="PROSITE" id="PS51192"/>
    </source>
</evidence>
<keyword evidence="17" id="KW-1185">Reference proteome</keyword>
<dbReference type="InterPro" id="IPR034415">
    <property type="entry name" value="CsdA_RRM"/>
</dbReference>
<evidence type="ECO:0000313" key="17">
    <source>
        <dbReference type="Proteomes" id="UP000537130"/>
    </source>
</evidence>
<dbReference type="InterPro" id="IPR000629">
    <property type="entry name" value="RNA-helicase_DEAD-box_CS"/>
</dbReference>
<dbReference type="GO" id="GO:0006401">
    <property type="term" value="P:RNA catabolic process"/>
    <property type="evidence" value="ECO:0007669"/>
    <property type="project" value="UniProtKB-UniRule"/>
</dbReference>